<evidence type="ECO:0000256" key="1">
    <source>
        <dbReference type="SAM" id="MobiDB-lite"/>
    </source>
</evidence>
<evidence type="ECO:0000313" key="3">
    <source>
        <dbReference type="Proteomes" id="UP000434172"/>
    </source>
</evidence>
<comment type="caution">
    <text evidence="2">The sequence shown here is derived from an EMBL/GenBank/DDBJ whole genome shotgun (WGS) entry which is preliminary data.</text>
</comment>
<gene>
    <name evidence="2" type="ORF">GQ607_014038</name>
</gene>
<dbReference type="Proteomes" id="UP000434172">
    <property type="component" value="Unassembled WGS sequence"/>
</dbReference>
<reference evidence="2 3" key="1">
    <citation type="submission" date="2019-12" db="EMBL/GenBank/DDBJ databases">
        <title>A genome sequence resource for the geographically widespread anthracnose pathogen Colletotrichum asianum.</title>
        <authorList>
            <person name="Meng Y."/>
        </authorList>
    </citation>
    <scope>NUCLEOTIDE SEQUENCE [LARGE SCALE GENOMIC DNA]</scope>
    <source>
        <strain evidence="2 3">ICMP 18580</strain>
    </source>
</reference>
<dbReference type="OrthoDB" id="5206390at2759"/>
<dbReference type="AlphaFoldDB" id="A0A8H3VY82"/>
<feature type="compositionally biased region" description="Low complexity" evidence="1">
    <location>
        <begin position="20"/>
        <end position="38"/>
    </location>
</feature>
<proteinExistence type="predicted"/>
<feature type="region of interest" description="Disordered" evidence="1">
    <location>
        <begin position="20"/>
        <end position="46"/>
    </location>
</feature>
<protein>
    <submittedName>
        <fullName evidence="2">Calcium channel subunit cch1</fullName>
    </submittedName>
</protein>
<name>A0A8H3VY82_9PEZI</name>
<dbReference type="EMBL" id="WOWK01000105">
    <property type="protein sequence ID" value="KAF0318751.1"/>
    <property type="molecule type" value="Genomic_DNA"/>
</dbReference>
<accession>A0A8H3VY82</accession>
<organism evidence="2 3">
    <name type="scientific">Colletotrichum asianum</name>
    <dbReference type="NCBI Taxonomy" id="702518"/>
    <lineage>
        <taxon>Eukaryota</taxon>
        <taxon>Fungi</taxon>
        <taxon>Dikarya</taxon>
        <taxon>Ascomycota</taxon>
        <taxon>Pezizomycotina</taxon>
        <taxon>Sordariomycetes</taxon>
        <taxon>Hypocreomycetidae</taxon>
        <taxon>Glomerellales</taxon>
        <taxon>Glomerellaceae</taxon>
        <taxon>Colletotrichum</taxon>
        <taxon>Colletotrichum gloeosporioides species complex</taxon>
    </lineage>
</organism>
<keyword evidence="3" id="KW-1185">Reference proteome</keyword>
<evidence type="ECO:0000313" key="2">
    <source>
        <dbReference type="EMBL" id="KAF0318751.1"/>
    </source>
</evidence>
<sequence length="95" mass="10638">MQSSRLQSITSRFSPRYLRTSFRRSSSASSRASSDRGSYATTSSSPVSTINSIVFRQPSMLDLEEERRSFGSELSILEPRPAMYMGSVEERMGSL</sequence>